<proteinExistence type="predicted"/>
<accession>A0A858SYU0</accession>
<feature type="signal peptide" evidence="1">
    <location>
        <begin position="1"/>
        <end position="21"/>
    </location>
</feature>
<evidence type="ECO:0000313" key="4">
    <source>
        <dbReference type="Proteomes" id="UP000503308"/>
    </source>
</evidence>
<reference evidence="3 4" key="1">
    <citation type="submission" date="2020-02" db="EMBL/GenBank/DDBJ databases">
        <title>Genome sequence of Roseobacter ponti.</title>
        <authorList>
            <person name="Hollensteiner J."/>
            <person name="Schneider D."/>
            <person name="Poehlein A."/>
            <person name="Daniel R."/>
        </authorList>
    </citation>
    <scope>NUCLEOTIDE SEQUENCE [LARGE SCALE GENOMIC DNA]</scope>
    <source>
        <strain evidence="3 4">DSM 106830</strain>
    </source>
</reference>
<sequence>MMRLLIAVLLFIPGMLSPVFAQGAGDVVWVQIEARPDAVQAAERARSYAGLLEDVNGFALGNGWYAISLGPYTPDDADQVLSAYRRQGLIPRDSYIAQSSAYGAQFWPEGENILGLGGLSVSPGSVAEPEPPVSPVIADAPAPQTTALPDETRAEARRNEQLLSAAERRNLQVALQWAGFYNGGIDGAFGRGTRGSMADWQRANGFEPTGVLTTQQRAVLLERYNAILADLDLRRVQDQTAGIDIKIPAAKVSFAEYNPPFARFDATDGSEAAVLLISQPGDRAKMAALFEVMQTLEIVPLEGPRDLKRNGFTLIGRNAKIVSETRVILADNQIKGFTLIWPAGDEERRTRLLGEMDASFTSLGGVMDPATGFDQQIDLVSGLAIRKPRLSRSGFYLDRNGTVLTTADAVEGCTRITLDNSFEATPGAVDSGRGIAIVRPKETLAPLAVALFSPAAPRLQSEIAVAGYSYEGVLGAPSVTFGTLSELRGLQGEPTLNRLDVSSLPGDAGGPVLDQTGNVFGMLMPGRDTDRQLPENVRFALTGAEISDFVTTAGLNVTFSVATEARAPEDIASGGADMTVLVSCWE</sequence>
<dbReference type="Pfam" id="PF01471">
    <property type="entry name" value="PG_binding_1"/>
    <property type="match status" value="1"/>
</dbReference>
<keyword evidence="4" id="KW-1185">Reference proteome</keyword>
<dbReference type="Gene3D" id="2.40.10.120">
    <property type="match status" value="1"/>
</dbReference>
<dbReference type="InterPro" id="IPR009003">
    <property type="entry name" value="Peptidase_S1_PA"/>
</dbReference>
<evidence type="ECO:0000259" key="2">
    <source>
        <dbReference type="Pfam" id="PF01471"/>
    </source>
</evidence>
<gene>
    <name evidence="3" type="ORF">G3256_13045</name>
</gene>
<dbReference type="SUPFAM" id="SSF50494">
    <property type="entry name" value="Trypsin-like serine proteases"/>
    <property type="match status" value="1"/>
</dbReference>
<dbReference type="InterPro" id="IPR036366">
    <property type="entry name" value="PGBDSf"/>
</dbReference>
<keyword evidence="1" id="KW-0732">Signal</keyword>
<dbReference type="AlphaFoldDB" id="A0A858SYU0"/>
<dbReference type="InterPro" id="IPR002477">
    <property type="entry name" value="Peptidoglycan-bd-like"/>
</dbReference>
<dbReference type="Gene3D" id="1.10.101.10">
    <property type="entry name" value="PGBD-like superfamily/PGBD"/>
    <property type="match status" value="1"/>
</dbReference>
<organism evidence="3 4">
    <name type="scientific">Roseobacter ponti</name>
    <dbReference type="NCBI Taxonomy" id="1891787"/>
    <lineage>
        <taxon>Bacteria</taxon>
        <taxon>Pseudomonadati</taxon>
        <taxon>Pseudomonadota</taxon>
        <taxon>Alphaproteobacteria</taxon>
        <taxon>Rhodobacterales</taxon>
        <taxon>Roseobacteraceae</taxon>
        <taxon>Roseobacter</taxon>
    </lineage>
</organism>
<dbReference type="KEGG" id="rpon:G3256_13045"/>
<dbReference type="EMBL" id="CP048788">
    <property type="protein sequence ID" value="QJF52026.1"/>
    <property type="molecule type" value="Genomic_DNA"/>
</dbReference>
<dbReference type="Proteomes" id="UP000503308">
    <property type="component" value="Chromosome"/>
</dbReference>
<evidence type="ECO:0000256" key="1">
    <source>
        <dbReference type="SAM" id="SignalP"/>
    </source>
</evidence>
<feature type="chain" id="PRO_5032567465" evidence="1">
    <location>
        <begin position="22"/>
        <end position="586"/>
    </location>
</feature>
<feature type="domain" description="Peptidoglycan binding-like" evidence="2">
    <location>
        <begin position="166"/>
        <end position="220"/>
    </location>
</feature>
<evidence type="ECO:0000313" key="3">
    <source>
        <dbReference type="EMBL" id="QJF52026.1"/>
    </source>
</evidence>
<name>A0A858SYU0_9RHOB</name>
<protein>
    <submittedName>
        <fullName evidence="3">Peptidoglycan-binding protein</fullName>
    </submittedName>
</protein>
<dbReference type="SUPFAM" id="SSF47090">
    <property type="entry name" value="PGBD-like"/>
    <property type="match status" value="1"/>
</dbReference>
<dbReference type="RefSeq" id="WP_169641245.1">
    <property type="nucleotide sequence ID" value="NZ_CP048788.1"/>
</dbReference>
<dbReference type="InterPro" id="IPR036365">
    <property type="entry name" value="PGBD-like_sf"/>
</dbReference>
<dbReference type="Pfam" id="PF13365">
    <property type="entry name" value="Trypsin_2"/>
    <property type="match status" value="1"/>
</dbReference>